<accession>A0AAW4ZST1</accession>
<dbReference type="RefSeq" id="WP_232581603.1">
    <property type="nucleotide sequence ID" value="NZ_WMCP01000026.1"/>
</dbReference>
<dbReference type="Proteomes" id="UP000813876">
    <property type="component" value="Unassembled WGS sequence"/>
</dbReference>
<dbReference type="Gene3D" id="3.40.50.300">
    <property type="entry name" value="P-loop containing nucleotide triphosphate hydrolases"/>
    <property type="match status" value="1"/>
</dbReference>
<keyword evidence="3" id="KW-1003">Cell membrane</keyword>
<organism evidence="8 9">
    <name type="scientific">Photobacterium phosphoreum</name>
    <dbReference type="NCBI Taxonomy" id="659"/>
    <lineage>
        <taxon>Bacteria</taxon>
        <taxon>Pseudomonadati</taxon>
        <taxon>Pseudomonadota</taxon>
        <taxon>Gammaproteobacteria</taxon>
        <taxon>Vibrionales</taxon>
        <taxon>Vibrionaceae</taxon>
        <taxon>Photobacterium</taxon>
    </lineage>
</organism>
<dbReference type="SUPFAM" id="SSF52540">
    <property type="entry name" value="P-loop containing nucleoside triphosphate hydrolases"/>
    <property type="match status" value="1"/>
</dbReference>
<name>A0AAW4ZST1_PHOPO</name>
<keyword evidence="6" id="KW-0472">Membrane</keyword>
<sequence length="505" mass="56678">MAKKIKQLKPEILIGRVASGRYKGKLLKFRGQQFVELRAPTRSGKGVGIVIPNLVNYPDSIVNNDPKLENFRKTAGFRQSQGQEVFLFSPDGFALDEKNDRPNAKLRSHRWNPMTYIRRNPVYRIGDILTIAAVFYPITGDKNDIWNALAGKLFKGLTLFMLDNETILNMPVSFSQLLKLTTPDGGLSAWMKEQIKLELISEACKAEFNAFIAAPDETKGSILSNLVSPLAIFSDVVCAAATSGDDFDLREIRRKRMSIYVGVQPTNLKKFSKLLNLFWSQLIGENTQVEPDFDSTLKYQCLMIMDEFTSLGAVGIIQQAIGYTASYNMRFLLIYQTDAQLEDSKNYGKEGAIVLKDNLAVAIIYPPKKVDSTTKSVSETLGYKTVKVKNKSRSRGKTSSTTIAESDQKRALMLPQEIIELGFKKVPNSNMGLKQIILMENMRPFIADKIIYYKDPAFMSRVQYSIDNVPEIPLLNLSSATPLNNKTMKSDNNEENTISPTIINN</sequence>
<dbReference type="PANTHER" id="PTHR37937:SF1">
    <property type="entry name" value="CONJUGATIVE TRANSFER: DNA TRANSPORT"/>
    <property type="match status" value="1"/>
</dbReference>
<evidence type="ECO:0000256" key="4">
    <source>
        <dbReference type="ARBA" id="ARBA00022692"/>
    </source>
</evidence>
<evidence type="ECO:0000256" key="5">
    <source>
        <dbReference type="ARBA" id="ARBA00022989"/>
    </source>
</evidence>
<dbReference type="Pfam" id="PF02534">
    <property type="entry name" value="T4SS-DNA_transf"/>
    <property type="match status" value="1"/>
</dbReference>
<keyword evidence="4" id="KW-0812">Transmembrane</keyword>
<comment type="caution">
    <text evidence="8">The sequence shown here is derived from an EMBL/GenBank/DDBJ whole genome shotgun (WGS) entry which is preliminary data.</text>
</comment>
<dbReference type="PANTHER" id="PTHR37937">
    <property type="entry name" value="CONJUGATIVE TRANSFER: DNA TRANSPORT"/>
    <property type="match status" value="1"/>
</dbReference>
<evidence type="ECO:0000256" key="1">
    <source>
        <dbReference type="ARBA" id="ARBA00004651"/>
    </source>
</evidence>
<dbReference type="EMBL" id="WMCP01000026">
    <property type="protein sequence ID" value="MCF2303450.1"/>
    <property type="molecule type" value="Genomic_DNA"/>
</dbReference>
<dbReference type="InterPro" id="IPR027417">
    <property type="entry name" value="P-loop_NTPase"/>
</dbReference>
<comment type="similarity">
    <text evidence="2">Belongs to the VirD4/TraG family.</text>
</comment>
<gene>
    <name evidence="8" type="ORF">GLP33_17095</name>
</gene>
<feature type="region of interest" description="Disordered" evidence="7">
    <location>
        <begin position="485"/>
        <end position="505"/>
    </location>
</feature>
<comment type="subcellular location">
    <subcellularLocation>
        <location evidence="1">Cell membrane</location>
        <topology evidence="1">Multi-pass membrane protein</topology>
    </subcellularLocation>
</comment>
<reference evidence="8" key="1">
    <citation type="submission" date="2019-11" db="EMBL/GenBank/DDBJ databases">
        <title>Comparative genomics of photobacteria reveal adaptation to distinct habitats.</title>
        <authorList>
            <person name="Fuertes-Perez S."/>
            <person name="Hilgarth M."/>
            <person name="Vogel R.F."/>
        </authorList>
    </citation>
    <scope>NUCLEOTIDE SEQUENCE</scope>
    <source>
        <strain evidence="8">TMW2.2145</strain>
    </source>
</reference>
<dbReference type="AlphaFoldDB" id="A0AAW4ZST1"/>
<evidence type="ECO:0000256" key="7">
    <source>
        <dbReference type="SAM" id="MobiDB-lite"/>
    </source>
</evidence>
<evidence type="ECO:0000256" key="2">
    <source>
        <dbReference type="ARBA" id="ARBA00008806"/>
    </source>
</evidence>
<evidence type="ECO:0000256" key="6">
    <source>
        <dbReference type="ARBA" id="ARBA00023136"/>
    </source>
</evidence>
<proteinExistence type="inferred from homology"/>
<dbReference type="InterPro" id="IPR003688">
    <property type="entry name" value="TraG/VirD4"/>
</dbReference>
<evidence type="ECO:0000256" key="3">
    <source>
        <dbReference type="ARBA" id="ARBA00022475"/>
    </source>
</evidence>
<dbReference type="GO" id="GO:0005886">
    <property type="term" value="C:plasma membrane"/>
    <property type="evidence" value="ECO:0007669"/>
    <property type="project" value="UniProtKB-SubCell"/>
</dbReference>
<keyword evidence="5" id="KW-1133">Transmembrane helix</keyword>
<feature type="compositionally biased region" description="Polar residues" evidence="7">
    <location>
        <begin position="495"/>
        <end position="505"/>
    </location>
</feature>
<evidence type="ECO:0000313" key="9">
    <source>
        <dbReference type="Proteomes" id="UP000813876"/>
    </source>
</evidence>
<protein>
    <submittedName>
        <fullName evidence="8">TraM recognition domain-containing protein</fullName>
    </submittedName>
</protein>
<dbReference type="InterPro" id="IPR051539">
    <property type="entry name" value="T4SS-coupling_protein"/>
</dbReference>
<evidence type="ECO:0000313" key="8">
    <source>
        <dbReference type="EMBL" id="MCF2303450.1"/>
    </source>
</evidence>
<dbReference type="CDD" id="cd01127">
    <property type="entry name" value="TrwB_TraG_TraD_VirD4"/>
    <property type="match status" value="1"/>
</dbReference>